<sequence>MLLRRFVVRFPAPDHLRLVAVADDWAAGRRVVLQHRTTDGWTQLATRRFSPRGARWHVPASRPGRSYRAVTRVKGERYVFRRVTFSD</sequence>
<protein>
    <submittedName>
        <fullName evidence="1">Unannotated protein</fullName>
    </submittedName>
</protein>
<evidence type="ECO:0000313" key="1">
    <source>
        <dbReference type="EMBL" id="CAB4918237.1"/>
    </source>
</evidence>
<dbReference type="EMBL" id="CAFBMW010000002">
    <property type="protein sequence ID" value="CAB4918237.1"/>
    <property type="molecule type" value="Genomic_DNA"/>
</dbReference>
<name>A0A6J7HB50_9ZZZZ</name>
<proteinExistence type="predicted"/>
<dbReference type="AlphaFoldDB" id="A0A6J7HB50"/>
<gene>
    <name evidence="1" type="ORF">UFOPK3662_00446</name>
</gene>
<accession>A0A6J7HB50</accession>
<reference evidence="1" key="1">
    <citation type="submission" date="2020-05" db="EMBL/GenBank/DDBJ databases">
        <authorList>
            <person name="Chiriac C."/>
            <person name="Salcher M."/>
            <person name="Ghai R."/>
            <person name="Kavagutti S V."/>
        </authorList>
    </citation>
    <scope>NUCLEOTIDE SEQUENCE</scope>
</reference>
<organism evidence="1">
    <name type="scientific">freshwater metagenome</name>
    <dbReference type="NCBI Taxonomy" id="449393"/>
    <lineage>
        <taxon>unclassified sequences</taxon>
        <taxon>metagenomes</taxon>
        <taxon>ecological metagenomes</taxon>
    </lineage>
</organism>